<dbReference type="InterPro" id="IPR002104">
    <property type="entry name" value="Integrase_catalytic"/>
</dbReference>
<dbReference type="InterPro" id="IPR013762">
    <property type="entry name" value="Integrase-like_cat_sf"/>
</dbReference>
<keyword evidence="4" id="KW-1185">Reference proteome</keyword>
<dbReference type="EMBL" id="JAAPAO010001017">
    <property type="protein sequence ID" value="KAF4651713.1"/>
    <property type="molecule type" value="Genomic_DNA"/>
</dbReference>
<name>A0A7J6KWJ5_PERCH</name>
<dbReference type="OrthoDB" id="10484304at2759"/>
<proteinExistence type="predicted"/>
<dbReference type="PANTHER" id="PTHR34605">
    <property type="entry name" value="PHAGE_INTEGRASE DOMAIN-CONTAINING PROTEIN"/>
    <property type="match status" value="1"/>
</dbReference>
<dbReference type="GO" id="GO:0006310">
    <property type="term" value="P:DNA recombination"/>
    <property type="evidence" value="ECO:0007669"/>
    <property type="project" value="UniProtKB-KW"/>
</dbReference>
<evidence type="ECO:0000259" key="2">
    <source>
        <dbReference type="PROSITE" id="PS51898"/>
    </source>
</evidence>
<evidence type="ECO:0000256" key="1">
    <source>
        <dbReference type="ARBA" id="ARBA00023172"/>
    </source>
</evidence>
<evidence type="ECO:0000313" key="3">
    <source>
        <dbReference type="EMBL" id="KAF4651713.1"/>
    </source>
</evidence>
<dbReference type="GO" id="GO:0003677">
    <property type="term" value="F:DNA binding"/>
    <property type="evidence" value="ECO:0007669"/>
    <property type="project" value="InterPro"/>
</dbReference>
<dbReference type="PANTHER" id="PTHR34605:SF3">
    <property type="entry name" value="P CELL-TYPE AGGLUTINATION PROTEIN MAP4-LIKE-RELATED"/>
    <property type="match status" value="1"/>
</dbReference>
<comment type="caution">
    <text evidence="3">The sequence shown here is derived from an EMBL/GenBank/DDBJ whole genome shotgun (WGS) entry which is preliminary data.</text>
</comment>
<dbReference type="InterPro" id="IPR052925">
    <property type="entry name" value="Phage_Integrase-like_Recomb"/>
</dbReference>
<dbReference type="Gene3D" id="1.10.443.10">
    <property type="entry name" value="Intergrase catalytic core"/>
    <property type="match status" value="1"/>
</dbReference>
<dbReference type="InterPro" id="IPR011010">
    <property type="entry name" value="DNA_brk_join_enz"/>
</dbReference>
<dbReference type="PROSITE" id="PS51898">
    <property type="entry name" value="TYR_RECOMBINASE"/>
    <property type="match status" value="1"/>
</dbReference>
<dbReference type="AlphaFoldDB" id="A0A7J6KWJ5"/>
<dbReference type="SUPFAM" id="SSF56349">
    <property type="entry name" value="DNA breaking-rejoining enzymes"/>
    <property type="match status" value="1"/>
</dbReference>
<feature type="domain" description="Tyr recombinase" evidence="2">
    <location>
        <begin position="108"/>
        <end position="318"/>
    </location>
</feature>
<keyword evidence="1" id="KW-0233">DNA recombination</keyword>
<accession>A0A7J6KWJ5</accession>
<evidence type="ECO:0000313" key="4">
    <source>
        <dbReference type="Proteomes" id="UP000591131"/>
    </source>
</evidence>
<dbReference type="GO" id="GO:0015074">
    <property type="term" value="P:DNA integration"/>
    <property type="evidence" value="ECO:0007669"/>
    <property type="project" value="InterPro"/>
</dbReference>
<gene>
    <name evidence="3" type="ORF">FOL47_000220</name>
</gene>
<sequence>MSASSISGFVSTAYAQSTHKQIETAQRFYVTIVKSKRLSPTPVTIDSLTLMICCMARSEYKFSTITKYLSHVQRWAIREGILVLSEQDKLNLNLALRAAKKLTDGPTRQAATLSKSEIESVVVALDVLSPVAADLFILGTVGLLRVGEALALKAGHINPAWFTIKGGNATGIIVFINKSKTDIGGQGSRRPIPCTSLPPTAYSAEDTVENKSYLCQSPLCAAHRALRRSRLADSPDDALFNISREAYSTGLRKAMSTCLGSTDINASTHSMRRSGASTCFSAGWSLQLLGEYGRWSSSECLDKIYLRNSHHRIDTFADNLYETWHP</sequence>
<dbReference type="Proteomes" id="UP000591131">
    <property type="component" value="Unassembled WGS sequence"/>
</dbReference>
<organism evidence="3 4">
    <name type="scientific">Perkinsus chesapeaki</name>
    <name type="common">Clam parasite</name>
    <name type="synonym">Perkinsus andrewsi</name>
    <dbReference type="NCBI Taxonomy" id="330153"/>
    <lineage>
        <taxon>Eukaryota</taxon>
        <taxon>Sar</taxon>
        <taxon>Alveolata</taxon>
        <taxon>Perkinsozoa</taxon>
        <taxon>Perkinsea</taxon>
        <taxon>Perkinsida</taxon>
        <taxon>Perkinsidae</taxon>
        <taxon>Perkinsus</taxon>
    </lineage>
</organism>
<reference evidence="3 4" key="1">
    <citation type="submission" date="2020-04" db="EMBL/GenBank/DDBJ databases">
        <title>Perkinsus chesapeaki whole genome sequence.</title>
        <authorList>
            <person name="Bogema D.R."/>
        </authorList>
    </citation>
    <scope>NUCLEOTIDE SEQUENCE [LARGE SCALE GENOMIC DNA]</scope>
    <source>
        <strain evidence="3">ATCC PRA-425</strain>
    </source>
</reference>
<protein>
    <recommendedName>
        <fullName evidence="2">Tyr recombinase domain-containing protein</fullName>
    </recommendedName>
</protein>